<dbReference type="InterPro" id="IPR050109">
    <property type="entry name" value="HTH-type_TetR-like_transc_reg"/>
</dbReference>
<evidence type="ECO:0000256" key="1">
    <source>
        <dbReference type="ARBA" id="ARBA00023125"/>
    </source>
</evidence>
<proteinExistence type="predicted"/>
<evidence type="ECO:0000313" key="5">
    <source>
        <dbReference type="Proteomes" id="UP001597417"/>
    </source>
</evidence>
<keyword evidence="5" id="KW-1185">Reference proteome</keyword>
<evidence type="ECO:0000259" key="3">
    <source>
        <dbReference type="PROSITE" id="PS50977"/>
    </source>
</evidence>
<organism evidence="4 5">
    <name type="scientific">Amycolatopsis pigmentata</name>
    <dbReference type="NCBI Taxonomy" id="450801"/>
    <lineage>
        <taxon>Bacteria</taxon>
        <taxon>Bacillati</taxon>
        <taxon>Actinomycetota</taxon>
        <taxon>Actinomycetes</taxon>
        <taxon>Pseudonocardiales</taxon>
        <taxon>Pseudonocardiaceae</taxon>
        <taxon>Amycolatopsis</taxon>
    </lineage>
</organism>
<accession>A0ABW5G1M1</accession>
<dbReference type="SUPFAM" id="SSF46689">
    <property type="entry name" value="Homeodomain-like"/>
    <property type="match status" value="1"/>
</dbReference>
<dbReference type="PRINTS" id="PR00455">
    <property type="entry name" value="HTHTETR"/>
</dbReference>
<dbReference type="Gene3D" id="1.10.357.10">
    <property type="entry name" value="Tetracycline Repressor, domain 2"/>
    <property type="match status" value="1"/>
</dbReference>
<feature type="DNA-binding region" description="H-T-H motif" evidence="2">
    <location>
        <begin position="30"/>
        <end position="49"/>
    </location>
</feature>
<reference evidence="5" key="1">
    <citation type="journal article" date="2019" name="Int. J. Syst. Evol. Microbiol.">
        <title>The Global Catalogue of Microorganisms (GCM) 10K type strain sequencing project: providing services to taxonomists for standard genome sequencing and annotation.</title>
        <authorList>
            <consortium name="The Broad Institute Genomics Platform"/>
            <consortium name="The Broad Institute Genome Sequencing Center for Infectious Disease"/>
            <person name="Wu L."/>
            <person name="Ma J."/>
        </authorList>
    </citation>
    <scope>NUCLEOTIDE SEQUENCE [LARGE SCALE GENOMIC DNA]</scope>
    <source>
        <strain evidence="5">CGMCC 4.7645</strain>
    </source>
</reference>
<sequence length="199" mass="21375">MAAVTDLSARERLLDAAERLFLESGCDGVSVRAINAAAGMNPAAVHYHFGSREDLVSALLESRLAPLWERPLAELARRAAPSPEELADVVITPLAALAKEPSGRLYLHLLARTVLGDHRPAWTSRWFGLTPWAGLLRSSQPGLSTHEAKQRWTLAFQLILHTFGAPLAAGPLASAPSAAAVRRLRAFVTAGLTSTMGER</sequence>
<protein>
    <submittedName>
        <fullName evidence="4">TetR/AcrR family transcriptional regulator</fullName>
    </submittedName>
</protein>
<comment type="caution">
    <text evidence="4">The sequence shown here is derived from an EMBL/GenBank/DDBJ whole genome shotgun (WGS) entry which is preliminary data.</text>
</comment>
<dbReference type="InterPro" id="IPR009057">
    <property type="entry name" value="Homeodomain-like_sf"/>
</dbReference>
<dbReference type="PANTHER" id="PTHR30055:SF235">
    <property type="entry name" value="TRANSCRIPTIONAL REGULATORY PROTEIN"/>
    <property type="match status" value="1"/>
</dbReference>
<feature type="domain" description="HTH tetR-type" evidence="3">
    <location>
        <begin position="7"/>
        <end position="67"/>
    </location>
</feature>
<dbReference type="Pfam" id="PF00440">
    <property type="entry name" value="TetR_N"/>
    <property type="match status" value="1"/>
</dbReference>
<dbReference type="PROSITE" id="PS50977">
    <property type="entry name" value="HTH_TETR_2"/>
    <property type="match status" value="1"/>
</dbReference>
<name>A0ABW5G1M1_9PSEU</name>
<dbReference type="EMBL" id="JBHUKR010000021">
    <property type="protein sequence ID" value="MFD2421203.1"/>
    <property type="molecule type" value="Genomic_DNA"/>
</dbReference>
<dbReference type="PANTHER" id="PTHR30055">
    <property type="entry name" value="HTH-TYPE TRANSCRIPTIONAL REGULATOR RUTR"/>
    <property type="match status" value="1"/>
</dbReference>
<dbReference type="RefSeq" id="WP_378269656.1">
    <property type="nucleotide sequence ID" value="NZ_JBHUKR010000021.1"/>
</dbReference>
<dbReference type="InterPro" id="IPR001647">
    <property type="entry name" value="HTH_TetR"/>
</dbReference>
<evidence type="ECO:0000256" key="2">
    <source>
        <dbReference type="PROSITE-ProRule" id="PRU00335"/>
    </source>
</evidence>
<dbReference type="Proteomes" id="UP001597417">
    <property type="component" value="Unassembled WGS sequence"/>
</dbReference>
<keyword evidence="1 2" id="KW-0238">DNA-binding</keyword>
<gene>
    <name evidence="4" type="ORF">ACFSXZ_33230</name>
</gene>
<evidence type="ECO:0000313" key="4">
    <source>
        <dbReference type="EMBL" id="MFD2421203.1"/>
    </source>
</evidence>